<feature type="region of interest" description="Disordered" evidence="1">
    <location>
        <begin position="1"/>
        <end position="69"/>
    </location>
</feature>
<organism evidence="2 3">
    <name type="scientific">Fusarium flagelliforme</name>
    <dbReference type="NCBI Taxonomy" id="2675880"/>
    <lineage>
        <taxon>Eukaryota</taxon>
        <taxon>Fungi</taxon>
        <taxon>Dikarya</taxon>
        <taxon>Ascomycota</taxon>
        <taxon>Pezizomycotina</taxon>
        <taxon>Sordariomycetes</taxon>
        <taxon>Hypocreomycetidae</taxon>
        <taxon>Hypocreales</taxon>
        <taxon>Nectriaceae</taxon>
        <taxon>Fusarium</taxon>
        <taxon>Fusarium incarnatum-equiseti species complex</taxon>
    </lineage>
</organism>
<feature type="compositionally biased region" description="Polar residues" evidence="1">
    <location>
        <begin position="1"/>
        <end position="21"/>
    </location>
</feature>
<gene>
    <name evidence="2" type="ORF">FIE12Z_3766</name>
</gene>
<evidence type="ECO:0000313" key="2">
    <source>
        <dbReference type="EMBL" id="RFN51938.1"/>
    </source>
</evidence>
<keyword evidence="3" id="KW-1185">Reference proteome</keyword>
<comment type="caution">
    <text evidence="2">The sequence shown here is derived from an EMBL/GenBank/DDBJ whole genome shotgun (WGS) entry which is preliminary data.</text>
</comment>
<protein>
    <submittedName>
        <fullName evidence="2">Uncharacterized protein</fullName>
    </submittedName>
</protein>
<reference evidence="2 3" key="1">
    <citation type="journal article" date="2018" name="PLoS Pathog.">
        <title>Evolution of structural diversity of trichothecenes, a family of toxins produced by plant pathogenic and entomopathogenic fungi.</title>
        <authorList>
            <person name="Proctor R.H."/>
            <person name="McCormick S.P."/>
            <person name="Kim H.S."/>
            <person name="Cardoza R.E."/>
            <person name="Stanley A.M."/>
            <person name="Lindo L."/>
            <person name="Kelly A."/>
            <person name="Brown D.W."/>
            <person name="Lee T."/>
            <person name="Vaughan M.M."/>
            <person name="Alexander N.J."/>
            <person name="Busman M."/>
            <person name="Gutierrez S."/>
        </authorList>
    </citation>
    <scope>NUCLEOTIDE SEQUENCE [LARGE SCALE GENOMIC DNA]</scope>
    <source>
        <strain evidence="2 3">NRRL 13405</strain>
    </source>
</reference>
<name>A0A395MVI1_9HYPO</name>
<evidence type="ECO:0000313" key="3">
    <source>
        <dbReference type="Proteomes" id="UP000265631"/>
    </source>
</evidence>
<dbReference type="Proteomes" id="UP000265631">
    <property type="component" value="Unassembled WGS sequence"/>
</dbReference>
<accession>A0A395MVI1</accession>
<dbReference type="EMBL" id="PXXK01000084">
    <property type="protein sequence ID" value="RFN51938.1"/>
    <property type="molecule type" value="Genomic_DNA"/>
</dbReference>
<evidence type="ECO:0000256" key="1">
    <source>
        <dbReference type="SAM" id="MobiDB-lite"/>
    </source>
</evidence>
<sequence length="69" mass="7315">MGLPSYSESTTTKASENPQEQNNTTGVATGAGANTGAGVTRPKTEEELEADRLYEEAMEEEYAKRDGGS</sequence>
<feature type="compositionally biased region" description="Basic and acidic residues" evidence="1">
    <location>
        <begin position="42"/>
        <end position="69"/>
    </location>
</feature>
<dbReference type="AlphaFoldDB" id="A0A395MVI1"/>
<feature type="compositionally biased region" description="Low complexity" evidence="1">
    <location>
        <begin position="22"/>
        <end position="40"/>
    </location>
</feature>
<proteinExistence type="predicted"/>